<name>A0A8H6DQM0_COCSA</name>
<evidence type="ECO:0000313" key="1">
    <source>
        <dbReference type="EMBL" id="KAF5844188.1"/>
    </source>
</evidence>
<evidence type="ECO:0000313" key="2">
    <source>
        <dbReference type="Proteomes" id="UP000624244"/>
    </source>
</evidence>
<dbReference type="AlphaFoldDB" id="A0A8H6DQM0"/>
<reference evidence="1" key="1">
    <citation type="submission" date="2019-11" db="EMBL/GenBank/DDBJ databases">
        <title>Bipolaris sorokiniana Genome sequencing.</title>
        <authorList>
            <person name="Wang H."/>
        </authorList>
    </citation>
    <scope>NUCLEOTIDE SEQUENCE</scope>
</reference>
<sequence>MNGSLRRTNGQTAETRIIVANRTFGNKLKNAVIFDFGWDKIAEEIKGVNKLDLFYLSIYSYADSVKCNGAGKTTRISIGGSVTQRHMGVRGTSNEP</sequence>
<dbReference type="Proteomes" id="UP000624244">
    <property type="component" value="Unassembled WGS sequence"/>
</dbReference>
<comment type="caution">
    <text evidence="1">The sequence shown here is derived from an EMBL/GenBank/DDBJ whole genome shotgun (WGS) entry which is preliminary data.</text>
</comment>
<proteinExistence type="predicted"/>
<accession>A0A8H6DQM0</accession>
<organism evidence="1 2">
    <name type="scientific">Cochliobolus sativus</name>
    <name type="common">Common root rot and spot blotch fungus</name>
    <name type="synonym">Bipolaris sorokiniana</name>
    <dbReference type="NCBI Taxonomy" id="45130"/>
    <lineage>
        <taxon>Eukaryota</taxon>
        <taxon>Fungi</taxon>
        <taxon>Dikarya</taxon>
        <taxon>Ascomycota</taxon>
        <taxon>Pezizomycotina</taxon>
        <taxon>Dothideomycetes</taxon>
        <taxon>Pleosporomycetidae</taxon>
        <taxon>Pleosporales</taxon>
        <taxon>Pleosporineae</taxon>
        <taxon>Pleosporaceae</taxon>
        <taxon>Bipolaris</taxon>
    </lineage>
</organism>
<gene>
    <name evidence="1" type="ORF">GGP41_002262</name>
</gene>
<dbReference type="EMBL" id="WNKQ01000027">
    <property type="protein sequence ID" value="KAF5844188.1"/>
    <property type="molecule type" value="Genomic_DNA"/>
</dbReference>
<protein>
    <submittedName>
        <fullName evidence="1">Uncharacterized protein</fullName>
    </submittedName>
</protein>